<dbReference type="Gene3D" id="3.90.1720.30">
    <property type="entry name" value="PPPDE domains"/>
    <property type="match status" value="1"/>
</dbReference>
<evidence type="ECO:0000256" key="2">
    <source>
        <dbReference type="ARBA" id="ARBA00022670"/>
    </source>
</evidence>
<dbReference type="EMBL" id="JAFNEN010000113">
    <property type="protein sequence ID" value="KAG8193944.1"/>
    <property type="molecule type" value="Genomic_DNA"/>
</dbReference>
<evidence type="ECO:0000313" key="6">
    <source>
        <dbReference type="Proteomes" id="UP000827092"/>
    </source>
</evidence>
<dbReference type="GO" id="GO:0101005">
    <property type="term" value="F:deubiquitinase activity"/>
    <property type="evidence" value="ECO:0007669"/>
    <property type="project" value="TreeGrafter"/>
</dbReference>
<evidence type="ECO:0000259" key="4">
    <source>
        <dbReference type="PROSITE" id="PS51858"/>
    </source>
</evidence>
<dbReference type="PANTHER" id="PTHR12378">
    <property type="entry name" value="DESUMOYLATING ISOPEPTIDASE"/>
    <property type="match status" value="1"/>
</dbReference>
<dbReference type="PANTHER" id="PTHR12378:SF80">
    <property type="entry name" value="IP06716P-RELATED"/>
    <property type="match status" value="1"/>
</dbReference>
<organism evidence="5 6">
    <name type="scientific">Oedothorax gibbosus</name>
    <dbReference type="NCBI Taxonomy" id="931172"/>
    <lineage>
        <taxon>Eukaryota</taxon>
        <taxon>Metazoa</taxon>
        <taxon>Ecdysozoa</taxon>
        <taxon>Arthropoda</taxon>
        <taxon>Chelicerata</taxon>
        <taxon>Arachnida</taxon>
        <taxon>Araneae</taxon>
        <taxon>Araneomorphae</taxon>
        <taxon>Entelegynae</taxon>
        <taxon>Araneoidea</taxon>
        <taxon>Linyphiidae</taxon>
        <taxon>Erigoninae</taxon>
        <taxon>Oedothorax</taxon>
    </lineage>
</organism>
<dbReference type="GO" id="GO:0006508">
    <property type="term" value="P:proteolysis"/>
    <property type="evidence" value="ECO:0007669"/>
    <property type="project" value="UniProtKB-KW"/>
</dbReference>
<accession>A0AAV6VD65</accession>
<evidence type="ECO:0000256" key="3">
    <source>
        <dbReference type="ARBA" id="ARBA00022801"/>
    </source>
</evidence>
<feature type="domain" description="PPPDE" evidence="4">
    <location>
        <begin position="4"/>
        <end position="148"/>
    </location>
</feature>
<dbReference type="AlphaFoldDB" id="A0AAV6VD65"/>
<dbReference type="SMART" id="SM01179">
    <property type="entry name" value="DUF862"/>
    <property type="match status" value="1"/>
</dbReference>
<comment type="caution">
    <text evidence="5">The sequence shown here is derived from an EMBL/GenBank/DDBJ whole genome shotgun (WGS) entry which is preliminary data.</text>
</comment>
<keyword evidence="3" id="KW-0378">Hydrolase</keyword>
<name>A0AAV6VD65_9ARAC</name>
<keyword evidence="2" id="KW-0645">Protease</keyword>
<evidence type="ECO:0000256" key="1">
    <source>
        <dbReference type="ARBA" id="ARBA00008140"/>
    </source>
</evidence>
<dbReference type="Proteomes" id="UP000827092">
    <property type="component" value="Unassembled WGS sequence"/>
</dbReference>
<dbReference type="InterPro" id="IPR042266">
    <property type="entry name" value="PPPDE_sf"/>
</dbReference>
<keyword evidence="6" id="KW-1185">Reference proteome</keyword>
<protein>
    <recommendedName>
        <fullName evidence="4">PPPDE domain-containing protein</fullName>
    </recommendedName>
</protein>
<sequence length="171" mass="19249">MAREPVILNIYDMYWMNDYTSPLGIGVFHSGVEIYGAEFAYGGHPFNFSGIFEIVPRDAGDLGDHFKFREAILIGYTDFTEPEVRRVIEELGRDFKGESYHLMSKNCNNFSGSLTKVLCGSDIPSWVNRLAYFSSCIPFLTQCLPTEWLTPIALQASLRDSMDPPKKGASL</sequence>
<dbReference type="Pfam" id="PF05903">
    <property type="entry name" value="Peptidase_C97"/>
    <property type="match status" value="1"/>
</dbReference>
<dbReference type="GO" id="GO:0016579">
    <property type="term" value="P:protein deubiquitination"/>
    <property type="evidence" value="ECO:0007669"/>
    <property type="project" value="TreeGrafter"/>
</dbReference>
<comment type="similarity">
    <text evidence="1">Belongs to the DeSI family.</text>
</comment>
<dbReference type="InterPro" id="IPR008580">
    <property type="entry name" value="PPPDE_dom"/>
</dbReference>
<gene>
    <name evidence="5" type="ORF">JTE90_011494</name>
</gene>
<evidence type="ECO:0000313" key="5">
    <source>
        <dbReference type="EMBL" id="KAG8193944.1"/>
    </source>
</evidence>
<reference evidence="5 6" key="1">
    <citation type="journal article" date="2022" name="Nat. Ecol. Evol.">
        <title>A masculinizing supergene underlies an exaggerated male reproductive morph in a spider.</title>
        <authorList>
            <person name="Hendrickx F."/>
            <person name="De Corte Z."/>
            <person name="Sonet G."/>
            <person name="Van Belleghem S.M."/>
            <person name="Kostlbacher S."/>
            <person name="Vangestel C."/>
        </authorList>
    </citation>
    <scope>NUCLEOTIDE SEQUENCE [LARGE SCALE GENOMIC DNA]</scope>
    <source>
        <strain evidence="5">W744_W776</strain>
    </source>
</reference>
<dbReference type="PROSITE" id="PS51858">
    <property type="entry name" value="PPPDE"/>
    <property type="match status" value="1"/>
</dbReference>
<proteinExistence type="inferred from homology"/>